<evidence type="ECO:0000313" key="3">
    <source>
        <dbReference type="Proteomes" id="UP001386955"/>
    </source>
</evidence>
<feature type="transmembrane region" description="Helical" evidence="1">
    <location>
        <begin position="9"/>
        <end position="28"/>
    </location>
</feature>
<reference evidence="2 3" key="1">
    <citation type="submission" date="2024-01" db="EMBL/GenBank/DDBJ databases">
        <title>The genomes of 5 underutilized Papilionoideae crops provide insights into root nodulation and disease resistanc.</title>
        <authorList>
            <person name="Jiang F."/>
        </authorList>
    </citation>
    <scope>NUCLEOTIDE SEQUENCE [LARGE SCALE GENOMIC DNA]</scope>
    <source>
        <strain evidence="2">DUOXIRENSHENG_FW03</strain>
        <tissue evidence="2">Leaves</tissue>
    </source>
</reference>
<comment type="caution">
    <text evidence="2">The sequence shown here is derived from an EMBL/GenBank/DDBJ whole genome shotgun (WGS) entry which is preliminary data.</text>
</comment>
<accession>A0AAN9SSU6</accession>
<keyword evidence="1" id="KW-0472">Membrane</keyword>
<evidence type="ECO:0000256" key="1">
    <source>
        <dbReference type="SAM" id="Phobius"/>
    </source>
</evidence>
<sequence>MLSFMSRVYFYPFCFLFFLFPLMSLLFYNLLHPSPTFLFFLPHSSLSALLLFSSSSHKLYHLLPASILNALSIIISLDFSNQLFHA</sequence>
<dbReference type="EMBL" id="JAYMYS010000003">
    <property type="protein sequence ID" value="KAK7402126.1"/>
    <property type="molecule type" value="Genomic_DNA"/>
</dbReference>
<proteinExistence type="predicted"/>
<feature type="transmembrane region" description="Helical" evidence="1">
    <location>
        <begin position="59"/>
        <end position="77"/>
    </location>
</feature>
<dbReference type="Proteomes" id="UP001386955">
    <property type="component" value="Unassembled WGS sequence"/>
</dbReference>
<organism evidence="2 3">
    <name type="scientific">Psophocarpus tetragonolobus</name>
    <name type="common">Winged bean</name>
    <name type="synonym">Dolichos tetragonolobus</name>
    <dbReference type="NCBI Taxonomy" id="3891"/>
    <lineage>
        <taxon>Eukaryota</taxon>
        <taxon>Viridiplantae</taxon>
        <taxon>Streptophyta</taxon>
        <taxon>Embryophyta</taxon>
        <taxon>Tracheophyta</taxon>
        <taxon>Spermatophyta</taxon>
        <taxon>Magnoliopsida</taxon>
        <taxon>eudicotyledons</taxon>
        <taxon>Gunneridae</taxon>
        <taxon>Pentapetalae</taxon>
        <taxon>rosids</taxon>
        <taxon>fabids</taxon>
        <taxon>Fabales</taxon>
        <taxon>Fabaceae</taxon>
        <taxon>Papilionoideae</taxon>
        <taxon>50 kb inversion clade</taxon>
        <taxon>NPAAA clade</taxon>
        <taxon>indigoferoid/millettioid clade</taxon>
        <taxon>Phaseoleae</taxon>
        <taxon>Psophocarpus</taxon>
    </lineage>
</organism>
<protein>
    <submittedName>
        <fullName evidence="2">Uncharacterized protein</fullName>
    </submittedName>
</protein>
<dbReference type="AlphaFoldDB" id="A0AAN9SSU6"/>
<keyword evidence="1" id="KW-1133">Transmembrane helix</keyword>
<name>A0AAN9SSU6_PSOTE</name>
<keyword evidence="1" id="KW-0812">Transmembrane</keyword>
<keyword evidence="3" id="KW-1185">Reference proteome</keyword>
<evidence type="ECO:0000313" key="2">
    <source>
        <dbReference type="EMBL" id="KAK7402126.1"/>
    </source>
</evidence>
<gene>
    <name evidence="2" type="ORF">VNO78_14146</name>
</gene>